<keyword evidence="2" id="KW-0614">Plasmid</keyword>
<sequence>MMRTPLRILLVLTSQATMGDELLNREWFRSRTEAKVLIERWRQFYNEQRPHSAHAYKPPATIRRNWIQSDSIPSELTA</sequence>
<organism evidence="2">
    <name type="scientific">Klebsiella pneumoniae</name>
    <dbReference type="NCBI Taxonomy" id="573"/>
    <lineage>
        <taxon>Bacteria</taxon>
        <taxon>Pseudomonadati</taxon>
        <taxon>Pseudomonadota</taxon>
        <taxon>Gammaproteobacteria</taxon>
        <taxon>Enterobacterales</taxon>
        <taxon>Enterobacteriaceae</taxon>
        <taxon>Klebsiella/Raoultella group</taxon>
        <taxon>Klebsiella</taxon>
        <taxon>Klebsiella pneumoniae complex</taxon>
    </lineage>
</organism>
<dbReference type="GO" id="GO:0015074">
    <property type="term" value="P:DNA integration"/>
    <property type="evidence" value="ECO:0007669"/>
    <property type="project" value="InterPro"/>
</dbReference>
<dbReference type="InterPro" id="IPR012337">
    <property type="entry name" value="RNaseH-like_sf"/>
</dbReference>
<accession>A0A0U2ZN63</accession>
<dbReference type="InterPro" id="IPR001584">
    <property type="entry name" value="Integrase_cat-core"/>
</dbReference>
<feature type="domain" description="Integrase catalytic" evidence="1">
    <location>
        <begin position="15"/>
        <end position="59"/>
    </location>
</feature>
<evidence type="ECO:0000313" key="2">
    <source>
        <dbReference type="EMBL" id="ALU64839.1"/>
    </source>
</evidence>
<dbReference type="AlphaFoldDB" id="A0A0U2ZN63"/>
<geneLocation type="plasmid" evidence="2">
    <name>2964TF</name>
</geneLocation>
<protein>
    <submittedName>
        <fullName evidence="2">Transposase</fullName>
    </submittedName>
</protein>
<proteinExistence type="predicted"/>
<evidence type="ECO:0000259" key="1">
    <source>
        <dbReference type="Pfam" id="PF13683"/>
    </source>
</evidence>
<reference evidence="2" key="2">
    <citation type="journal article" date="2016" name="Antimicrob. Agents Chemother.">
        <title>Complete Sequences of Multidrug Resistance Plasmids Bearing rmtD1 and rmtD2 16S rRNA Methyltransferase Genes.</title>
        <authorList>
            <person name="Bueno M.F."/>
            <person name="Francisco G.R."/>
            <person name="de Oliveira Garcia D."/>
            <person name="Doi Y."/>
        </authorList>
    </citation>
    <scope>NUCLEOTIDE SEQUENCE</scope>
    <source>
        <strain evidence="2">Kp2964</strain>
        <plasmid evidence="2">2964TF</plasmid>
    </source>
</reference>
<name>A0A0U2ZN63_KLEPN</name>
<reference evidence="2" key="1">
    <citation type="submission" date="2015-10" db="EMBL/GenBank/DDBJ databases">
        <authorList>
            <person name="Bueno M.F.C."/>
            <person name="Francisco G.R."/>
            <person name="Doi Y."/>
            <person name="Garcia D.O."/>
        </authorList>
    </citation>
    <scope>NUCLEOTIDE SEQUENCE</scope>
    <source>
        <strain evidence="2">Kp2964</strain>
        <plasmid evidence="2">2964TF</plasmid>
    </source>
</reference>
<dbReference type="Pfam" id="PF13683">
    <property type="entry name" value="rve_3"/>
    <property type="match status" value="1"/>
</dbReference>
<dbReference type="SUPFAM" id="SSF53098">
    <property type="entry name" value="Ribonuclease H-like"/>
    <property type="match status" value="1"/>
</dbReference>
<dbReference type="EMBL" id="KT935446">
    <property type="protein sequence ID" value="ALU64839.1"/>
    <property type="molecule type" value="Genomic_DNA"/>
</dbReference>
<gene>
    <name evidence="2" type="primary">tpnA</name>
</gene>